<dbReference type="InterPro" id="IPR029055">
    <property type="entry name" value="Ntn_hydrolases_N"/>
</dbReference>
<organism evidence="4 5">
    <name type="scientific">Haloplanus salinus</name>
    <dbReference type="NCBI Taxonomy" id="1126245"/>
    <lineage>
        <taxon>Archaea</taxon>
        <taxon>Methanobacteriati</taxon>
        <taxon>Methanobacteriota</taxon>
        <taxon>Stenosarchaea group</taxon>
        <taxon>Halobacteria</taxon>
        <taxon>Halobacteriales</taxon>
        <taxon>Haloferacaceae</taxon>
        <taxon>Haloplanus</taxon>
    </lineage>
</organism>
<gene>
    <name evidence="4" type="ORF">DU504_09000</name>
</gene>
<keyword evidence="2" id="KW-0645">Protease</keyword>
<keyword evidence="5" id="KW-1185">Reference proteome</keyword>
<dbReference type="Proteomes" id="UP000252189">
    <property type="component" value="Unassembled WGS sequence"/>
</dbReference>
<dbReference type="PANTHER" id="PTHR32194:SF0">
    <property type="entry name" value="ATP-DEPENDENT PROTEASE SUBUNIT HSLV"/>
    <property type="match status" value="1"/>
</dbReference>
<reference evidence="4 5" key="1">
    <citation type="submission" date="2018-07" db="EMBL/GenBank/DDBJ databases">
        <title>Genome sequences of Haloplanus salinus JCM 18368T.</title>
        <authorList>
            <person name="Kim Y.B."/>
            <person name="Roh S.W."/>
        </authorList>
    </citation>
    <scope>NUCLEOTIDE SEQUENCE [LARGE SCALE GENOMIC DNA]</scope>
    <source>
        <strain evidence="4 5">JCM 18368</strain>
    </source>
</reference>
<dbReference type="EMBL" id="QPHM01000001">
    <property type="protein sequence ID" value="RCU47425.1"/>
    <property type="molecule type" value="Genomic_DNA"/>
</dbReference>
<keyword evidence="1" id="KW-0963">Cytoplasm</keyword>
<evidence type="ECO:0000313" key="5">
    <source>
        <dbReference type="Proteomes" id="UP000252189"/>
    </source>
</evidence>
<comment type="caution">
    <text evidence="4">The sequence shown here is derived from an EMBL/GenBank/DDBJ whole genome shotgun (WGS) entry which is preliminary data.</text>
</comment>
<dbReference type="PANTHER" id="PTHR32194">
    <property type="entry name" value="METALLOPROTEASE TLDD"/>
    <property type="match status" value="1"/>
</dbReference>
<dbReference type="AlphaFoldDB" id="A0A368NCU5"/>
<protein>
    <submittedName>
        <fullName evidence="4">20S proteasome subunit A/B</fullName>
    </submittedName>
</protein>
<accession>A0A368NCU5</accession>
<dbReference type="GO" id="GO:0005737">
    <property type="term" value="C:cytoplasm"/>
    <property type="evidence" value="ECO:0007669"/>
    <property type="project" value="TreeGrafter"/>
</dbReference>
<sequence>MSTVIGVTSAGGVAIVGDRVVASGGHVRSRSRQHVFDAGRVGFAVVAADVGGVADRLSSEIRAYRTERGDLDIDPLARMASDLAAEFDATLLLAARDDDGRPALRAVAADGGVTADDVAAFGSGAPVALGVLEAGHDPDATLDEAATLGRDALSAAAERDAGTGTDLDSYRLSV</sequence>
<dbReference type="GO" id="GO:0005839">
    <property type="term" value="C:proteasome core complex"/>
    <property type="evidence" value="ECO:0007669"/>
    <property type="project" value="InterPro"/>
</dbReference>
<dbReference type="RefSeq" id="WP_114448986.1">
    <property type="nucleotide sequence ID" value="NZ_QPHM01000001.1"/>
</dbReference>
<keyword evidence="4" id="KW-0647">Proteasome</keyword>
<keyword evidence="3" id="KW-0378">Hydrolase</keyword>
<dbReference type="OrthoDB" id="6330at2157"/>
<dbReference type="InterPro" id="IPR023333">
    <property type="entry name" value="Proteasome_suB-type"/>
</dbReference>
<proteinExistence type="predicted"/>
<dbReference type="CDD" id="cd01906">
    <property type="entry name" value="proteasome_protease_HslV"/>
    <property type="match status" value="1"/>
</dbReference>
<dbReference type="GO" id="GO:0004175">
    <property type="term" value="F:endopeptidase activity"/>
    <property type="evidence" value="ECO:0007669"/>
    <property type="project" value="UniProtKB-ARBA"/>
</dbReference>
<dbReference type="Gene3D" id="3.60.20.10">
    <property type="entry name" value="Glutamine Phosphoribosylpyrophosphate, subunit 1, domain 1"/>
    <property type="match status" value="1"/>
</dbReference>
<dbReference type="InterPro" id="IPR001353">
    <property type="entry name" value="Proteasome_sua/b"/>
</dbReference>
<dbReference type="SUPFAM" id="SSF56235">
    <property type="entry name" value="N-terminal nucleophile aminohydrolases (Ntn hydrolases)"/>
    <property type="match status" value="1"/>
</dbReference>
<dbReference type="GO" id="GO:0051603">
    <property type="term" value="P:proteolysis involved in protein catabolic process"/>
    <property type="evidence" value="ECO:0007669"/>
    <property type="project" value="InterPro"/>
</dbReference>
<name>A0A368NCU5_9EURY</name>
<evidence type="ECO:0000256" key="1">
    <source>
        <dbReference type="ARBA" id="ARBA00022490"/>
    </source>
</evidence>
<evidence type="ECO:0000313" key="4">
    <source>
        <dbReference type="EMBL" id="RCU47425.1"/>
    </source>
</evidence>
<dbReference type="Pfam" id="PF00227">
    <property type="entry name" value="Proteasome"/>
    <property type="match status" value="1"/>
</dbReference>
<evidence type="ECO:0000256" key="2">
    <source>
        <dbReference type="ARBA" id="ARBA00022670"/>
    </source>
</evidence>
<evidence type="ECO:0000256" key="3">
    <source>
        <dbReference type="ARBA" id="ARBA00022801"/>
    </source>
</evidence>